<reference evidence="2" key="1">
    <citation type="submission" date="2022-11" db="EMBL/GenBank/DDBJ databases">
        <authorList>
            <person name="Hyden B.L."/>
            <person name="Feng K."/>
            <person name="Yates T."/>
            <person name="Jawdy S."/>
            <person name="Smart L.B."/>
            <person name="Muchero W."/>
        </authorList>
    </citation>
    <scope>NUCLEOTIDE SEQUENCE</scope>
    <source>
        <tissue evidence="2">Shoot tip</tissue>
    </source>
</reference>
<dbReference type="EMBL" id="JAPFFK010000010">
    <property type="protein sequence ID" value="KAJ6741106.1"/>
    <property type="molecule type" value="Genomic_DNA"/>
</dbReference>
<gene>
    <name evidence="2" type="ORF">OIU79_001101</name>
</gene>
<organism evidence="2 3">
    <name type="scientific">Salix purpurea</name>
    <name type="common">Purple osier willow</name>
    <dbReference type="NCBI Taxonomy" id="77065"/>
    <lineage>
        <taxon>Eukaryota</taxon>
        <taxon>Viridiplantae</taxon>
        <taxon>Streptophyta</taxon>
        <taxon>Embryophyta</taxon>
        <taxon>Tracheophyta</taxon>
        <taxon>Spermatophyta</taxon>
        <taxon>Magnoliopsida</taxon>
        <taxon>eudicotyledons</taxon>
        <taxon>Gunneridae</taxon>
        <taxon>Pentapetalae</taxon>
        <taxon>rosids</taxon>
        <taxon>fabids</taxon>
        <taxon>Malpighiales</taxon>
        <taxon>Salicaceae</taxon>
        <taxon>Saliceae</taxon>
        <taxon>Salix</taxon>
    </lineage>
</organism>
<reference evidence="2" key="2">
    <citation type="journal article" date="2023" name="Int. J. Mol. Sci.">
        <title>De Novo Assembly and Annotation of 11 Diverse Shrub Willow (Salix) Genomes Reveals Novel Gene Organization in Sex-Linked Regions.</title>
        <authorList>
            <person name="Hyden B."/>
            <person name="Feng K."/>
            <person name="Yates T.B."/>
            <person name="Jawdy S."/>
            <person name="Cereghino C."/>
            <person name="Smart L.B."/>
            <person name="Muchero W."/>
        </authorList>
    </citation>
    <scope>NUCLEOTIDE SEQUENCE</scope>
    <source>
        <tissue evidence="2">Shoot tip</tissue>
    </source>
</reference>
<evidence type="ECO:0000313" key="3">
    <source>
        <dbReference type="Proteomes" id="UP001151532"/>
    </source>
</evidence>
<keyword evidence="3" id="KW-1185">Reference proteome</keyword>
<evidence type="ECO:0000313" key="2">
    <source>
        <dbReference type="EMBL" id="KAJ6741106.1"/>
    </source>
</evidence>
<proteinExistence type="predicted"/>
<comment type="caution">
    <text evidence="2">The sequence shown here is derived from an EMBL/GenBank/DDBJ whole genome shotgun (WGS) entry which is preliminary data.</text>
</comment>
<keyword evidence="1" id="KW-0812">Transmembrane</keyword>
<dbReference type="Proteomes" id="UP001151532">
    <property type="component" value="Chromosome 7"/>
</dbReference>
<name>A0A9Q0V2U7_SALPP</name>
<evidence type="ECO:0000256" key="1">
    <source>
        <dbReference type="SAM" id="Phobius"/>
    </source>
</evidence>
<sequence length="169" mass="21546">MLRKLVIITIRHYNPQPRQPSLYNPKKKKTIVRKMTLETRLKIQEKKGLDSNEKLSMHRAWSDQHSTSRRIIRRRWRPSYYWRRWRWEQKRRWRRLLVSASVWWWWLVSASVWWWWLVSASVWRWWRWLISTSVWWWWGGPRIRWAGRVEAHWPRWGRPRGHSRRSREG</sequence>
<keyword evidence="1" id="KW-0472">Membrane</keyword>
<keyword evidence="1" id="KW-1133">Transmembrane helix</keyword>
<dbReference type="AlphaFoldDB" id="A0A9Q0V2U7"/>
<accession>A0A9Q0V2U7</accession>
<feature type="transmembrane region" description="Helical" evidence="1">
    <location>
        <begin position="96"/>
        <end position="116"/>
    </location>
</feature>
<protein>
    <submittedName>
        <fullName evidence="2">Uncharacterized protein</fullName>
    </submittedName>
</protein>